<dbReference type="GO" id="GO:0004515">
    <property type="term" value="F:nicotinate-nucleotide adenylyltransferase activity"/>
    <property type="evidence" value="ECO:0007669"/>
    <property type="project" value="UniProtKB-UniRule"/>
</dbReference>
<evidence type="ECO:0000256" key="10">
    <source>
        <dbReference type="HAMAP-Rule" id="MF_00244"/>
    </source>
</evidence>
<dbReference type="Gene3D" id="3.40.50.620">
    <property type="entry name" value="HUPs"/>
    <property type="match status" value="1"/>
</dbReference>
<comment type="pathway">
    <text evidence="2 10">Cofactor biosynthesis; NAD(+) biosynthesis; deamido-NAD(+) from nicotinate D-ribonucleotide: step 1/1.</text>
</comment>
<dbReference type="SUPFAM" id="SSF52374">
    <property type="entry name" value="Nucleotidylyl transferase"/>
    <property type="match status" value="1"/>
</dbReference>
<keyword evidence="13" id="KW-1185">Reference proteome</keyword>
<dbReference type="HAMAP" id="MF_00244">
    <property type="entry name" value="NaMN_adenylyltr"/>
    <property type="match status" value="1"/>
</dbReference>
<dbReference type="CDD" id="cd02165">
    <property type="entry name" value="NMNAT"/>
    <property type="match status" value="1"/>
</dbReference>
<dbReference type="PATRIC" id="fig|1423777.3.peg.1936"/>
<keyword evidence="6 10" id="KW-0547">Nucleotide-binding</keyword>
<dbReference type="Proteomes" id="UP000051686">
    <property type="component" value="Unassembled WGS sequence"/>
</dbReference>
<name>A0A0R1M9K5_9LACO</name>
<organism evidence="12 13">
    <name type="scientific">Liquorilactobacillus oeni DSM 19972</name>
    <dbReference type="NCBI Taxonomy" id="1423777"/>
    <lineage>
        <taxon>Bacteria</taxon>
        <taxon>Bacillati</taxon>
        <taxon>Bacillota</taxon>
        <taxon>Bacilli</taxon>
        <taxon>Lactobacillales</taxon>
        <taxon>Lactobacillaceae</taxon>
        <taxon>Liquorilactobacillus</taxon>
    </lineage>
</organism>
<evidence type="ECO:0000256" key="1">
    <source>
        <dbReference type="ARBA" id="ARBA00002324"/>
    </source>
</evidence>
<evidence type="ECO:0000256" key="2">
    <source>
        <dbReference type="ARBA" id="ARBA00005019"/>
    </source>
</evidence>
<comment type="catalytic activity">
    <reaction evidence="9 10">
        <text>nicotinate beta-D-ribonucleotide + ATP + H(+) = deamido-NAD(+) + diphosphate</text>
        <dbReference type="Rhea" id="RHEA:22860"/>
        <dbReference type="ChEBI" id="CHEBI:15378"/>
        <dbReference type="ChEBI" id="CHEBI:30616"/>
        <dbReference type="ChEBI" id="CHEBI:33019"/>
        <dbReference type="ChEBI" id="CHEBI:57502"/>
        <dbReference type="ChEBI" id="CHEBI:58437"/>
        <dbReference type="EC" id="2.7.7.18"/>
    </reaction>
</comment>
<dbReference type="GO" id="GO:0005524">
    <property type="term" value="F:ATP binding"/>
    <property type="evidence" value="ECO:0007669"/>
    <property type="project" value="UniProtKB-KW"/>
</dbReference>
<evidence type="ECO:0000259" key="11">
    <source>
        <dbReference type="Pfam" id="PF01467"/>
    </source>
</evidence>
<dbReference type="UniPathway" id="UPA00253">
    <property type="reaction ID" value="UER00332"/>
</dbReference>
<proteinExistence type="inferred from homology"/>
<comment type="caution">
    <text evidence="12">The sequence shown here is derived from an EMBL/GenBank/DDBJ whole genome shotgun (WGS) entry which is preliminary data.</text>
</comment>
<accession>A0A0R1M9K5</accession>
<sequence>MKRLAVKTLIEKSVQDMPQLSSSRKKKRVGILGGTFNPPHLGHLIIAEEVADQLGLDKVLFIPDSTPPHVDHKAAASAAKRKAMVELSIAGNPRFELNTCELDRGGISYTYDTLQELRLRHPDWEYYFIIGGDMVAYLPKWHKINELVKLVHLVGVARSGYPKKSNYPILWVDVPLIEISSTDIRWRIQHGCSLKYLVLDSVIDYIRKEGLYRV</sequence>
<comment type="function">
    <text evidence="1 10">Catalyzes the reversible adenylation of nicotinate mononucleotide (NaMN) to nicotinic acid adenine dinucleotide (NaAD).</text>
</comment>
<evidence type="ECO:0000256" key="3">
    <source>
        <dbReference type="ARBA" id="ARBA00022642"/>
    </source>
</evidence>
<dbReference type="EMBL" id="AZEH01000039">
    <property type="protein sequence ID" value="KRL04742.1"/>
    <property type="molecule type" value="Genomic_DNA"/>
</dbReference>
<evidence type="ECO:0000313" key="13">
    <source>
        <dbReference type="Proteomes" id="UP000051686"/>
    </source>
</evidence>
<dbReference type="InterPro" id="IPR014729">
    <property type="entry name" value="Rossmann-like_a/b/a_fold"/>
</dbReference>
<dbReference type="NCBIfam" id="NF000840">
    <property type="entry name" value="PRK00071.1-3"/>
    <property type="match status" value="1"/>
</dbReference>
<keyword evidence="8 10" id="KW-0520">NAD</keyword>
<evidence type="ECO:0000256" key="9">
    <source>
        <dbReference type="ARBA" id="ARBA00048721"/>
    </source>
</evidence>
<dbReference type="STRING" id="1423777.FD46_GL001879"/>
<feature type="domain" description="Cytidyltransferase-like" evidence="11">
    <location>
        <begin position="31"/>
        <end position="185"/>
    </location>
</feature>
<comment type="similarity">
    <text evidence="10">Belongs to the NadD family.</text>
</comment>
<dbReference type="PANTHER" id="PTHR39321:SF3">
    <property type="entry name" value="PHOSPHOPANTETHEINE ADENYLYLTRANSFERASE"/>
    <property type="match status" value="1"/>
</dbReference>
<dbReference type="NCBIfam" id="NF000841">
    <property type="entry name" value="PRK00071.1-4"/>
    <property type="match status" value="1"/>
</dbReference>
<evidence type="ECO:0000256" key="5">
    <source>
        <dbReference type="ARBA" id="ARBA00022695"/>
    </source>
</evidence>
<dbReference type="InterPro" id="IPR004821">
    <property type="entry name" value="Cyt_trans-like"/>
</dbReference>
<evidence type="ECO:0000256" key="7">
    <source>
        <dbReference type="ARBA" id="ARBA00022840"/>
    </source>
</evidence>
<dbReference type="AlphaFoldDB" id="A0A0R1M9K5"/>
<dbReference type="NCBIfam" id="TIGR00482">
    <property type="entry name" value="nicotinate (nicotinamide) nucleotide adenylyltransferase"/>
    <property type="match status" value="1"/>
</dbReference>
<gene>
    <name evidence="10" type="primary">nadD</name>
    <name evidence="12" type="ORF">FD46_GL001879</name>
</gene>
<reference evidence="12 13" key="1">
    <citation type="journal article" date="2015" name="Genome Announc.">
        <title>Expanding the biotechnology potential of lactobacilli through comparative genomics of 213 strains and associated genera.</title>
        <authorList>
            <person name="Sun Z."/>
            <person name="Harris H.M."/>
            <person name="McCann A."/>
            <person name="Guo C."/>
            <person name="Argimon S."/>
            <person name="Zhang W."/>
            <person name="Yang X."/>
            <person name="Jeffery I.B."/>
            <person name="Cooney J.C."/>
            <person name="Kagawa T.F."/>
            <person name="Liu W."/>
            <person name="Song Y."/>
            <person name="Salvetti E."/>
            <person name="Wrobel A."/>
            <person name="Rasinkangas P."/>
            <person name="Parkhill J."/>
            <person name="Rea M.C."/>
            <person name="O'Sullivan O."/>
            <person name="Ritari J."/>
            <person name="Douillard F.P."/>
            <person name="Paul Ross R."/>
            <person name="Yang R."/>
            <person name="Briner A.E."/>
            <person name="Felis G.E."/>
            <person name="de Vos W.M."/>
            <person name="Barrangou R."/>
            <person name="Klaenhammer T.R."/>
            <person name="Caufield P.W."/>
            <person name="Cui Y."/>
            <person name="Zhang H."/>
            <person name="O'Toole P.W."/>
        </authorList>
    </citation>
    <scope>NUCLEOTIDE SEQUENCE [LARGE SCALE GENOMIC DNA]</scope>
    <source>
        <strain evidence="12 13">DSM 19972</strain>
    </source>
</reference>
<keyword evidence="5 10" id="KW-0548">Nucleotidyltransferase</keyword>
<evidence type="ECO:0000313" key="12">
    <source>
        <dbReference type="EMBL" id="KRL04742.1"/>
    </source>
</evidence>
<evidence type="ECO:0000256" key="8">
    <source>
        <dbReference type="ARBA" id="ARBA00023027"/>
    </source>
</evidence>
<keyword evidence="3 10" id="KW-0662">Pyridine nucleotide biosynthesis</keyword>
<evidence type="ECO:0000256" key="6">
    <source>
        <dbReference type="ARBA" id="ARBA00022741"/>
    </source>
</evidence>
<protein>
    <recommendedName>
        <fullName evidence="10">Probable nicotinate-nucleotide adenylyltransferase</fullName>
        <ecNumber evidence="10">2.7.7.18</ecNumber>
    </recommendedName>
    <alternativeName>
        <fullName evidence="10">Deamido-NAD(+) diphosphorylase</fullName>
    </alternativeName>
    <alternativeName>
        <fullName evidence="10">Deamido-NAD(+) pyrophosphorylase</fullName>
    </alternativeName>
    <alternativeName>
        <fullName evidence="10">Nicotinate mononucleotide adenylyltransferase</fullName>
        <shortName evidence="10">NaMN adenylyltransferase</shortName>
    </alternativeName>
</protein>
<keyword evidence="4 10" id="KW-0808">Transferase</keyword>
<keyword evidence="7 10" id="KW-0067">ATP-binding</keyword>
<dbReference type="NCBIfam" id="TIGR00125">
    <property type="entry name" value="cyt_tran_rel"/>
    <property type="match status" value="1"/>
</dbReference>
<dbReference type="Pfam" id="PF01467">
    <property type="entry name" value="CTP_transf_like"/>
    <property type="match status" value="1"/>
</dbReference>
<dbReference type="PANTHER" id="PTHR39321">
    <property type="entry name" value="NICOTINATE-NUCLEOTIDE ADENYLYLTRANSFERASE-RELATED"/>
    <property type="match status" value="1"/>
</dbReference>
<dbReference type="GO" id="GO:0009435">
    <property type="term" value="P:NAD+ biosynthetic process"/>
    <property type="evidence" value="ECO:0007669"/>
    <property type="project" value="UniProtKB-UniRule"/>
</dbReference>
<dbReference type="InterPro" id="IPR005248">
    <property type="entry name" value="NadD/NMNAT"/>
</dbReference>
<dbReference type="EC" id="2.7.7.18" evidence="10"/>
<evidence type="ECO:0000256" key="4">
    <source>
        <dbReference type="ARBA" id="ARBA00022679"/>
    </source>
</evidence>